<keyword evidence="2" id="KW-1185">Reference proteome</keyword>
<dbReference type="Pfam" id="PF19420">
    <property type="entry name" value="DDAH_eukar"/>
    <property type="match status" value="1"/>
</dbReference>
<dbReference type="GO" id="GO:0016740">
    <property type="term" value="F:transferase activity"/>
    <property type="evidence" value="ECO:0007669"/>
    <property type="project" value="UniProtKB-KW"/>
</dbReference>
<evidence type="ECO:0000313" key="2">
    <source>
        <dbReference type="Proteomes" id="UP000300879"/>
    </source>
</evidence>
<dbReference type="PANTHER" id="PTHR47271:SF2">
    <property type="entry name" value="ARGININE DEIMINASE"/>
    <property type="match status" value="1"/>
</dbReference>
<sequence>MQQNFFSLSRKLVQEPFQHPPLLQSVWGKPWGMRSPVGAIRQVLMHRPGHEVLLLDENSGAIESGPLLLQHIQGCLPKNSPVQSVDLSVLQEQHDHLAAVLKQHGVEVLGLEGTVEHFPEAIFTRDGGMVVPGGIILSRPALHVRHGETPLLASTLSRAGMPILGMIQGKGLAEGGSFTMLDERTAVIGRSERVNADGIHQVRQLLSLQDIELMTVELPASIIHLDEAFVIVDHQKALVNIAVLPFWFLDELQQRGFELLQVHPQDPMLSINVFALSPGQVLCSKSGVRTLELLSRNGVEAIPVDVSEIHKLGGGIHCCILPLMRDYV</sequence>
<dbReference type="Proteomes" id="UP000300879">
    <property type="component" value="Chromosome"/>
</dbReference>
<dbReference type="KEGG" id="palo:E6C60_0324"/>
<dbReference type="GO" id="GO:0016990">
    <property type="term" value="F:arginine deiminase activity"/>
    <property type="evidence" value="ECO:0007669"/>
    <property type="project" value="TreeGrafter"/>
</dbReference>
<dbReference type="PANTHER" id="PTHR47271">
    <property type="entry name" value="ARGININE DEIMINASE"/>
    <property type="match status" value="1"/>
</dbReference>
<dbReference type="AlphaFoldDB" id="A0A4P8XLJ2"/>
<protein>
    <submittedName>
        <fullName evidence="1">Amidinotransferase family protein</fullName>
    </submittedName>
</protein>
<dbReference type="OrthoDB" id="9807502at2"/>
<dbReference type="SUPFAM" id="SSF55909">
    <property type="entry name" value="Pentein"/>
    <property type="match status" value="1"/>
</dbReference>
<organism evidence="1 2">
    <name type="scientific">Paenibacillus algicola</name>
    <dbReference type="NCBI Taxonomy" id="2565926"/>
    <lineage>
        <taxon>Bacteria</taxon>
        <taxon>Bacillati</taxon>
        <taxon>Bacillota</taxon>
        <taxon>Bacilli</taxon>
        <taxon>Bacillales</taxon>
        <taxon>Paenibacillaceae</taxon>
        <taxon>Paenibacillus</taxon>
    </lineage>
</organism>
<reference evidence="1 2" key="1">
    <citation type="submission" date="2019-05" db="EMBL/GenBank/DDBJ databases">
        <authorList>
            <person name="Chen C."/>
        </authorList>
    </citation>
    <scope>NUCLEOTIDE SEQUENCE [LARGE SCALE GENOMIC DNA]</scope>
    <source>
        <strain evidence="1 2">HB172198</strain>
    </source>
</reference>
<dbReference type="GO" id="GO:0019546">
    <property type="term" value="P:L-arginine deiminase pathway"/>
    <property type="evidence" value="ECO:0007669"/>
    <property type="project" value="TreeGrafter"/>
</dbReference>
<evidence type="ECO:0000313" key="1">
    <source>
        <dbReference type="EMBL" id="QCT01049.1"/>
    </source>
</evidence>
<dbReference type="Gene3D" id="3.75.10.10">
    <property type="entry name" value="L-arginine/glycine Amidinotransferase, Chain A"/>
    <property type="match status" value="1"/>
</dbReference>
<proteinExistence type="predicted"/>
<name>A0A4P8XLJ2_9BACL</name>
<gene>
    <name evidence="1" type="ORF">E6C60_0324</name>
</gene>
<accession>A0A4P8XLJ2</accession>
<keyword evidence="1" id="KW-0808">Transferase</keyword>
<dbReference type="EMBL" id="CP040396">
    <property type="protein sequence ID" value="QCT01049.1"/>
    <property type="molecule type" value="Genomic_DNA"/>
</dbReference>
<dbReference type="RefSeq" id="WP_138224172.1">
    <property type="nucleotide sequence ID" value="NZ_CP040396.1"/>
</dbReference>